<dbReference type="PANTHER" id="PTHR33745">
    <property type="entry name" value="RSBT ANTAGONIST PROTEIN RSBS-RELATED"/>
    <property type="match status" value="1"/>
</dbReference>
<gene>
    <name evidence="3" type="ORF">K7C98_19655</name>
</gene>
<accession>A0ABS7TTH4</accession>
<dbReference type="PROSITE" id="PS50801">
    <property type="entry name" value="STAS"/>
    <property type="match status" value="1"/>
</dbReference>
<evidence type="ECO:0000313" key="3">
    <source>
        <dbReference type="EMBL" id="MBZ5711461.1"/>
    </source>
</evidence>
<name>A0ABS7TTH4_9BACT</name>
<dbReference type="InterPro" id="IPR036513">
    <property type="entry name" value="STAS_dom_sf"/>
</dbReference>
<dbReference type="RefSeq" id="WP_224193224.1">
    <property type="nucleotide sequence ID" value="NZ_JAIRAU010000027.1"/>
</dbReference>
<dbReference type="InterPro" id="IPR002645">
    <property type="entry name" value="STAS_dom"/>
</dbReference>
<organism evidence="3 4">
    <name type="scientific">Nannocystis pusilla</name>
    <dbReference type="NCBI Taxonomy" id="889268"/>
    <lineage>
        <taxon>Bacteria</taxon>
        <taxon>Pseudomonadati</taxon>
        <taxon>Myxococcota</taxon>
        <taxon>Polyangia</taxon>
        <taxon>Nannocystales</taxon>
        <taxon>Nannocystaceae</taxon>
        <taxon>Nannocystis</taxon>
    </lineage>
</organism>
<comment type="caution">
    <text evidence="3">The sequence shown here is derived from an EMBL/GenBank/DDBJ whole genome shotgun (WGS) entry which is preliminary data.</text>
</comment>
<dbReference type="SUPFAM" id="SSF52091">
    <property type="entry name" value="SpoIIaa-like"/>
    <property type="match status" value="1"/>
</dbReference>
<feature type="region of interest" description="Disordered" evidence="1">
    <location>
        <begin position="138"/>
        <end position="163"/>
    </location>
</feature>
<sequence>MTIAEDDRMRIEYRTPVIRLWGRLVLPLQGDITDDAAAALVDDVLATIRDSAAVGLVIDVTGLWTIDSHLCHVVAGLAATARLMGTPTVLCGMSGSIAITLQTMGIDFRLLRTALTLEDALELLGVEPRLHDLDFEALAPPLSESGEPSHGHSPPSPHRDTNA</sequence>
<feature type="domain" description="STAS" evidence="2">
    <location>
        <begin position="22"/>
        <end position="124"/>
    </location>
</feature>
<evidence type="ECO:0000259" key="2">
    <source>
        <dbReference type="PROSITE" id="PS50801"/>
    </source>
</evidence>
<keyword evidence="4" id="KW-1185">Reference proteome</keyword>
<dbReference type="Proteomes" id="UP001139031">
    <property type="component" value="Unassembled WGS sequence"/>
</dbReference>
<evidence type="ECO:0000256" key="1">
    <source>
        <dbReference type="SAM" id="MobiDB-lite"/>
    </source>
</evidence>
<dbReference type="InterPro" id="IPR051932">
    <property type="entry name" value="Bact_StressResp_Reg"/>
</dbReference>
<dbReference type="PANTHER" id="PTHR33745:SF1">
    <property type="entry name" value="RSBT ANTAGONIST PROTEIN RSBS"/>
    <property type="match status" value="1"/>
</dbReference>
<dbReference type="Gene3D" id="3.30.750.24">
    <property type="entry name" value="STAS domain"/>
    <property type="match status" value="1"/>
</dbReference>
<dbReference type="CDD" id="cd07041">
    <property type="entry name" value="STAS_RsbR_RsbS_like"/>
    <property type="match status" value="1"/>
</dbReference>
<dbReference type="EMBL" id="JAIRAU010000027">
    <property type="protein sequence ID" value="MBZ5711461.1"/>
    <property type="molecule type" value="Genomic_DNA"/>
</dbReference>
<dbReference type="Pfam" id="PF01740">
    <property type="entry name" value="STAS"/>
    <property type="match status" value="1"/>
</dbReference>
<feature type="compositionally biased region" description="Low complexity" evidence="1">
    <location>
        <begin position="143"/>
        <end position="153"/>
    </location>
</feature>
<evidence type="ECO:0000313" key="4">
    <source>
        <dbReference type="Proteomes" id="UP001139031"/>
    </source>
</evidence>
<reference evidence="3" key="1">
    <citation type="submission" date="2021-08" db="EMBL/GenBank/DDBJ databases">
        <authorList>
            <person name="Stevens D.C."/>
        </authorList>
    </citation>
    <scope>NUCLEOTIDE SEQUENCE</scope>
    <source>
        <strain evidence="3">DSM 53165</strain>
    </source>
</reference>
<protein>
    <submittedName>
        <fullName evidence="3">STAS domain-containing protein</fullName>
    </submittedName>
</protein>
<proteinExistence type="predicted"/>